<dbReference type="AlphaFoldDB" id="A0A1M5X088"/>
<sequence>MDCKDDELLLKQSPFQFNWSERYIACVGDNGGTTNDGILAGYKGAVQIIINDIKNGQGIEDELIYPLVYSIRHSIELALKISISIIRDIYYIKNEKFDIQENELHTHDIETLSKYVKKLYVIDKRISGLFDIALDYAKDFYFDKQSDIFRYECNLEGKELLKELQISHICIEILEKKFLRMNELFNDAFYSLEMMKNEYSLNTWTKKLSRNDIEQISKELMPITRWREEAFNDNKEEIKKKYGLSSKALSDAINIIKNNPLFANNINSSITLGKISDEELNQYAKMISEFTKPDQFETKERRAGEGMEELLKNIQKEAEKWDALSKNISKEALLSLAAFGNMFETGDVYCENYQKHYDHFEKDHNIRRDYLVRKIGTYKYALKVLKGMEWCGQCNYMTILLPLIEKIADENNFSCRYEKLDNAW</sequence>
<keyword evidence="2" id="KW-1185">Reference proteome</keyword>
<organism evidence="1 2">
    <name type="scientific">Butyrivibrio fibrisolvens DSM 3071</name>
    <dbReference type="NCBI Taxonomy" id="1121131"/>
    <lineage>
        <taxon>Bacteria</taxon>
        <taxon>Bacillati</taxon>
        <taxon>Bacillota</taxon>
        <taxon>Clostridia</taxon>
        <taxon>Lachnospirales</taxon>
        <taxon>Lachnospiraceae</taxon>
        <taxon>Butyrivibrio</taxon>
    </lineage>
</organism>
<gene>
    <name evidence="1" type="ORF">SAMN02745229_01204</name>
</gene>
<evidence type="ECO:0000313" key="1">
    <source>
        <dbReference type="EMBL" id="SHH93032.1"/>
    </source>
</evidence>
<evidence type="ECO:0000313" key="2">
    <source>
        <dbReference type="Proteomes" id="UP000184278"/>
    </source>
</evidence>
<dbReference type="RefSeq" id="WP_073386287.1">
    <property type="nucleotide sequence ID" value="NZ_FQXK01000009.1"/>
</dbReference>
<protein>
    <submittedName>
        <fullName evidence="1">Uncharacterized protein</fullName>
    </submittedName>
</protein>
<dbReference type="OrthoDB" id="7833188at2"/>
<dbReference type="STRING" id="1121131.SAMN02745229_01204"/>
<accession>A0A1M5X088</accession>
<proteinExistence type="predicted"/>
<reference evidence="2" key="1">
    <citation type="submission" date="2016-11" db="EMBL/GenBank/DDBJ databases">
        <authorList>
            <person name="Varghese N."/>
            <person name="Submissions S."/>
        </authorList>
    </citation>
    <scope>NUCLEOTIDE SEQUENCE [LARGE SCALE GENOMIC DNA]</scope>
    <source>
        <strain evidence="2">DSM 3071</strain>
    </source>
</reference>
<dbReference type="EMBL" id="FQXK01000009">
    <property type="protein sequence ID" value="SHH93032.1"/>
    <property type="molecule type" value="Genomic_DNA"/>
</dbReference>
<dbReference type="Proteomes" id="UP000184278">
    <property type="component" value="Unassembled WGS sequence"/>
</dbReference>
<name>A0A1M5X088_BUTFI</name>